<evidence type="ECO:0000313" key="3">
    <source>
        <dbReference type="Proteomes" id="UP000786811"/>
    </source>
</evidence>
<organism evidence="2 3">
    <name type="scientific">Cotesia congregata</name>
    <name type="common">Parasitoid wasp</name>
    <name type="synonym">Apanteles congregatus</name>
    <dbReference type="NCBI Taxonomy" id="51543"/>
    <lineage>
        <taxon>Eukaryota</taxon>
        <taxon>Metazoa</taxon>
        <taxon>Ecdysozoa</taxon>
        <taxon>Arthropoda</taxon>
        <taxon>Hexapoda</taxon>
        <taxon>Insecta</taxon>
        <taxon>Pterygota</taxon>
        <taxon>Neoptera</taxon>
        <taxon>Endopterygota</taxon>
        <taxon>Hymenoptera</taxon>
        <taxon>Apocrita</taxon>
        <taxon>Ichneumonoidea</taxon>
        <taxon>Braconidae</taxon>
        <taxon>Microgastrinae</taxon>
        <taxon>Cotesia</taxon>
    </lineage>
</organism>
<protein>
    <submittedName>
        <fullName evidence="2">Uncharacterized protein</fullName>
    </submittedName>
</protein>
<dbReference type="PANTHER" id="PTHR47890">
    <property type="entry name" value="LD24308P"/>
    <property type="match status" value="1"/>
</dbReference>
<evidence type="ECO:0000313" key="2">
    <source>
        <dbReference type="EMBL" id="CAG5081329.1"/>
    </source>
</evidence>
<name>A0A8J2H7C8_COTCN</name>
<accession>A0A8J2H7C8</accession>
<feature type="signal peptide" evidence="1">
    <location>
        <begin position="1"/>
        <end position="22"/>
    </location>
</feature>
<proteinExistence type="predicted"/>
<dbReference type="AlphaFoldDB" id="A0A8J2H7C8"/>
<dbReference type="Proteomes" id="UP000786811">
    <property type="component" value="Unassembled WGS sequence"/>
</dbReference>
<evidence type="ECO:0000256" key="1">
    <source>
        <dbReference type="SAM" id="SignalP"/>
    </source>
</evidence>
<gene>
    <name evidence="2" type="ORF">HICCMSTLAB_LOCUS3252</name>
</gene>
<keyword evidence="3" id="KW-1185">Reference proteome</keyword>
<reference evidence="2" key="1">
    <citation type="submission" date="2021-04" db="EMBL/GenBank/DDBJ databases">
        <authorList>
            <person name="Chebbi M.A.C M."/>
        </authorList>
    </citation>
    <scope>NUCLEOTIDE SEQUENCE</scope>
</reference>
<dbReference type="PANTHER" id="PTHR47890:SF1">
    <property type="entry name" value="LD24308P"/>
    <property type="match status" value="1"/>
</dbReference>
<keyword evidence="1" id="KW-0732">Signal</keyword>
<dbReference type="EMBL" id="CAJNRD030001118">
    <property type="protein sequence ID" value="CAG5081329.1"/>
    <property type="molecule type" value="Genomic_DNA"/>
</dbReference>
<comment type="caution">
    <text evidence="2">The sequence shown here is derived from an EMBL/GenBank/DDBJ whole genome shotgun (WGS) entry which is preliminary data.</text>
</comment>
<sequence>MHLLYSSAIVIWTLFILQSISQIAVTSCSSSEVKKIEVVTSTTENILLVQLNLIEIKEPLAKSNNYDWHESGDDPNLAKFNSINLISIDEEKLTSDKRCTGNCDLLDDHGRVSARSSNDSDQCPGDLLNCWLEWETEKRQKAQMNVDRTKQRMDCSIYGCWLTPALQKYLEYKEILDHTGNICKCRCHRTYSPDSIDSDKLLDSICFDPVSVDKGFVATGAKFTRRDNVIYLQLRQARLSNGRLTETTKKWIDLKRCSPANTKPVFNSDRNKYLEIKLEDIILPENAVVTGVTLGESVQGRYLNDNLNFDEKRGEVTQRSQCSGSTTYSVFRNYQVKPSTGVSIRENNEFSKSCQSHISFQGSSQDNEKLPYVVPYVDLREIVTESPEAIRGIGWHHRSFPGYGGFLALKIFKKV</sequence>
<feature type="chain" id="PRO_5035233183" evidence="1">
    <location>
        <begin position="23"/>
        <end position="415"/>
    </location>
</feature>